<dbReference type="AlphaFoldDB" id="A0A6B3SH41"/>
<dbReference type="Proteomes" id="UP000482155">
    <property type="component" value="Unassembled WGS sequence"/>
</dbReference>
<evidence type="ECO:0000313" key="2">
    <source>
        <dbReference type="Proteomes" id="UP000482155"/>
    </source>
</evidence>
<accession>A0A6B3SH41</accession>
<gene>
    <name evidence="1" type="ORF">G3574_03645</name>
</gene>
<organism evidence="1 2">
    <name type="scientific">Noviherbaspirillum galbum</name>
    <dbReference type="NCBI Taxonomy" id="2709383"/>
    <lineage>
        <taxon>Bacteria</taxon>
        <taxon>Pseudomonadati</taxon>
        <taxon>Pseudomonadota</taxon>
        <taxon>Betaproteobacteria</taxon>
        <taxon>Burkholderiales</taxon>
        <taxon>Oxalobacteraceae</taxon>
        <taxon>Noviherbaspirillum</taxon>
    </lineage>
</organism>
<dbReference type="RefSeq" id="WP_163960665.1">
    <property type="nucleotide sequence ID" value="NZ_JAAIVB010000011.1"/>
</dbReference>
<proteinExistence type="predicted"/>
<sequence length="186" mass="20426">MNIAIEVKPIVDLTASGWAARMFQAKVPVRVNTGRINSRKLSHVVNLDSTRLEIVQGEETSITMLHKDVGPNEVRILNLLAAAGLLSRIGIDGNLGSPIPAFDEDEAARRFWVLAIKAGDEVDVIYSRAREDILRMTVVKNEGGWIRLLPQDKEDAAKNHVIACAVNGQTVPYHAKLVRPGSVYPL</sequence>
<comment type="caution">
    <text evidence="1">The sequence shown here is derived from an EMBL/GenBank/DDBJ whole genome shotgun (WGS) entry which is preliminary data.</text>
</comment>
<keyword evidence="2" id="KW-1185">Reference proteome</keyword>
<name>A0A6B3SH41_9BURK</name>
<reference evidence="1 2" key="1">
    <citation type="submission" date="2020-02" db="EMBL/GenBank/DDBJ databases">
        <authorList>
            <person name="Kim M.K."/>
        </authorList>
    </citation>
    <scope>NUCLEOTIDE SEQUENCE [LARGE SCALE GENOMIC DNA]</scope>
    <source>
        <strain evidence="1 2">17J57-3</strain>
    </source>
</reference>
<dbReference type="EMBL" id="JAAIVB010000011">
    <property type="protein sequence ID" value="NEX60164.1"/>
    <property type="molecule type" value="Genomic_DNA"/>
</dbReference>
<protein>
    <submittedName>
        <fullName evidence="1">Uncharacterized protein</fullName>
    </submittedName>
</protein>
<evidence type="ECO:0000313" key="1">
    <source>
        <dbReference type="EMBL" id="NEX60164.1"/>
    </source>
</evidence>